<accession>A0ABV5UNG5</accession>
<comment type="caution">
    <text evidence="1">The sequence shown here is derived from an EMBL/GenBank/DDBJ whole genome shotgun (WGS) entry which is preliminary data.</text>
</comment>
<proteinExistence type="predicted"/>
<evidence type="ECO:0000313" key="2">
    <source>
        <dbReference type="Proteomes" id="UP001589536"/>
    </source>
</evidence>
<organism evidence="1 2">
    <name type="scientific">Arthrobacter methylotrophus</name>
    <dbReference type="NCBI Taxonomy" id="121291"/>
    <lineage>
        <taxon>Bacteria</taxon>
        <taxon>Bacillati</taxon>
        <taxon>Actinomycetota</taxon>
        <taxon>Actinomycetes</taxon>
        <taxon>Micrococcales</taxon>
        <taxon>Micrococcaceae</taxon>
        <taxon>Arthrobacter</taxon>
    </lineage>
</organism>
<keyword evidence="2" id="KW-1185">Reference proteome</keyword>
<dbReference type="Proteomes" id="UP001589536">
    <property type="component" value="Unassembled WGS sequence"/>
</dbReference>
<dbReference type="EMBL" id="JBHMBH010000019">
    <property type="protein sequence ID" value="MFB9714045.1"/>
    <property type="molecule type" value="Genomic_DNA"/>
</dbReference>
<gene>
    <name evidence="1" type="ORF">ACFFPI_07725</name>
</gene>
<reference evidence="1 2" key="1">
    <citation type="submission" date="2024-09" db="EMBL/GenBank/DDBJ databases">
        <authorList>
            <person name="Sun Q."/>
            <person name="Mori K."/>
        </authorList>
    </citation>
    <scope>NUCLEOTIDE SEQUENCE [LARGE SCALE GENOMIC DNA]</scope>
    <source>
        <strain evidence="1 2">JCM 13519</strain>
    </source>
</reference>
<protein>
    <submittedName>
        <fullName evidence="1">Uncharacterized protein</fullName>
    </submittedName>
</protein>
<sequence>MSEVEEFHVFGTSDEHRQLVEQLARSARPVEPRRPVVQDISDISQVREYHVGADAIGHVLIGPRYATVSLPDDDYAGWHWKCSCGAEASAWIQNWPQSEDETKEEWQLHFA</sequence>
<dbReference type="RefSeq" id="WP_345042949.1">
    <property type="nucleotide sequence ID" value="NZ_BAABED010000001.1"/>
</dbReference>
<name>A0ABV5UNG5_9MICC</name>
<evidence type="ECO:0000313" key="1">
    <source>
        <dbReference type="EMBL" id="MFB9714045.1"/>
    </source>
</evidence>